<evidence type="ECO:0000313" key="3">
    <source>
        <dbReference type="EMBL" id="KAB7786705.1"/>
    </source>
</evidence>
<dbReference type="RefSeq" id="WP_152276229.1">
    <property type="nucleotide sequence ID" value="NZ_WEKV01000006.1"/>
</dbReference>
<reference evidence="3 4" key="1">
    <citation type="submission" date="2019-10" db="EMBL/GenBank/DDBJ databases">
        <title>Draft Genome Sequence of the Caffeine Degrading Methylotroph Methylorubrum populi PINKEL.</title>
        <authorList>
            <person name="Dawson S.C."/>
            <person name="Zhang X."/>
            <person name="Wright M.E."/>
            <person name="Sharma G."/>
            <person name="Langner J.T."/>
            <person name="Ditty J.L."/>
            <person name="Subuyuj G.A."/>
        </authorList>
    </citation>
    <scope>NUCLEOTIDE SEQUENCE [LARGE SCALE GENOMIC DNA]</scope>
    <source>
        <strain evidence="3 4">Pinkel</strain>
    </source>
</reference>
<dbReference type="Proteomes" id="UP000469949">
    <property type="component" value="Unassembled WGS sequence"/>
</dbReference>
<comment type="similarity">
    <text evidence="1">Belongs to the short-chain dehydrogenases/reductases (SDR) family.</text>
</comment>
<gene>
    <name evidence="3" type="ORF">F8B43_1059</name>
</gene>
<dbReference type="PANTHER" id="PTHR43008:SF7">
    <property type="entry name" value="SHORT CHAIN DEHYDROGENASE_REDUCTASE (AFU_ORTHOLOGUE AFUA_2G00830)"/>
    <property type="match status" value="1"/>
</dbReference>
<dbReference type="CDD" id="cd05233">
    <property type="entry name" value="SDR_c"/>
    <property type="match status" value="1"/>
</dbReference>
<dbReference type="Pfam" id="PF00106">
    <property type="entry name" value="adh_short"/>
    <property type="match status" value="1"/>
</dbReference>
<protein>
    <submittedName>
        <fullName evidence="3">Oxidoreductase</fullName>
    </submittedName>
</protein>
<accession>A0A833J8U4</accession>
<dbReference type="GO" id="GO:0050664">
    <property type="term" value="F:oxidoreductase activity, acting on NAD(P)H, oxygen as acceptor"/>
    <property type="evidence" value="ECO:0007669"/>
    <property type="project" value="TreeGrafter"/>
</dbReference>
<evidence type="ECO:0000256" key="2">
    <source>
        <dbReference type="ARBA" id="ARBA00023002"/>
    </source>
</evidence>
<dbReference type="AlphaFoldDB" id="A0A833J8U4"/>
<sequence>MAEPNNTNPFTGGGTAVVTGAASGIGLAAAQAFAARGMRVVLADLPGEALERARSELERSGASVRAVPTDVGDGAAMEALAEAASTDGPPSLVMLNAGIEAGGRIFADEATWRRILDVNLWGVIHGIRAFAPRLIAAGRAGAIIVTGSKQGITTPPGNAPYNVSKAGVKAATEALAHELRGSGAPVTAHLFIPGFVYTGLARARGIAEKPAGAWTPEETVAFMMERVAAGDFYVLCPDNETTRAQDERRIAWAAGDIIENRPALSRWHPEWKARFDAFAAQGADR</sequence>
<comment type="caution">
    <text evidence="3">The sequence shown here is derived from an EMBL/GenBank/DDBJ whole genome shotgun (WGS) entry which is preliminary data.</text>
</comment>
<name>A0A833J8U4_9HYPH</name>
<dbReference type="InterPro" id="IPR036291">
    <property type="entry name" value="NAD(P)-bd_dom_sf"/>
</dbReference>
<evidence type="ECO:0000313" key="4">
    <source>
        <dbReference type="Proteomes" id="UP000469949"/>
    </source>
</evidence>
<dbReference type="EMBL" id="WEKV01000006">
    <property type="protein sequence ID" value="KAB7786705.1"/>
    <property type="molecule type" value="Genomic_DNA"/>
</dbReference>
<dbReference type="InterPro" id="IPR002347">
    <property type="entry name" value="SDR_fam"/>
</dbReference>
<organism evidence="3 4">
    <name type="scientific">Methylorubrum populi</name>
    <dbReference type="NCBI Taxonomy" id="223967"/>
    <lineage>
        <taxon>Bacteria</taxon>
        <taxon>Pseudomonadati</taxon>
        <taxon>Pseudomonadota</taxon>
        <taxon>Alphaproteobacteria</taxon>
        <taxon>Hyphomicrobiales</taxon>
        <taxon>Methylobacteriaceae</taxon>
        <taxon>Methylorubrum</taxon>
    </lineage>
</organism>
<keyword evidence="2" id="KW-0560">Oxidoreductase</keyword>
<dbReference type="PRINTS" id="PR00081">
    <property type="entry name" value="GDHRDH"/>
</dbReference>
<dbReference type="SUPFAM" id="SSF51735">
    <property type="entry name" value="NAD(P)-binding Rossmann-fold domains"/>
    <property type="match status" value="1"/>
</dbReference>
<dbReference type="PANTHER" id="PTHR43008">
    <property type="entry name" value="BENZIL REDUCTASE"/>
    <property type="match status" value="1"/>
</dbReference>
<evidence type="ECO:0000256" key="1">
    <source>
        <dbReference type="ARBA" id="ARBA00006484"/>
    </source>
</evidence>
<proteinExistence type="inferred from homology"/>
<dbReference type="Gene3D" id="3.40.50.720">
    <property type="entry name" value="NAD(P)-binding Rossmann-like Domain"/>
    <property type="match status" value="1"/>
</dbReference>